<evidence type="ECO:0000313" key="1">
    <source>
        <dbReference type="Proteomes" id="UP000887577"/>
    </source>
</evidence>
<evidence type="ECO:0000313" key="2">
    <source>
        <dbReference type="WBParaSite" id="PSU_v2.g16838.t1"/>
    </source>
</evidence>
<dbReference type="WBParaSite" id="PSU_v2.g16838.t1">
    <property type="protein sequence ID" value="PSU_v2.g16838.t1"/>
    <property type="gene ID" value="PSU_v2.g16838"/>
</dbReference>
<accession>A0A914YC25</accession>
<keyword evidence="1" id="KW-1185">Reference proteome</keyword>
<reference evidence="2" key="1">
    <citation type="submission" date="2022-11" db="UniProtKB">
        <authorList>
            <consortium name="WormBaseParasite"/>
        </authorList>
    </citation>
    <scope>IDENTIFICATION</scope>
</reference>
<proteinExistence type="predicted"/>
<name>A0A914YC25_9BILA</name>
<sequence>MNLPDIIKKFKIDLKTVKKDYADEPYIGEEEIEHYQNGELDKEYGPPPNFQYQNCSDRYLLKNADEVNYFDQQRCSYYQTRIKHFYSRIVQNAKQKLGILFSSF</sequence>
<dbReference type="AlphaFoldDB" id="A0A914YC25"/>
<protein>
    <submittedName>
        <fullName evidence="2">Uncharacterized protein</fullName>
    </submittedName>
</protein>
<dbReference type="Proteomes" id="UP000887577">
    <property type="component" value="Unplaced"/>
</dbReference>
<organism evidence="1 2">
    <name type="scientific">Panagrolaimus superbus</name>
    <dbReference type="NCBI Taxonomy" id="310955"/>
    <lineage>
        <taxon>Eukaryota</taxon>
        <taxon>Metazoa</taxon>
        <taxon>Ecdysozoa</taxon>
        <taxon>Nematoda</taxon>
        <taxon>Chromadorea</taxon>
        <taxon>Rhabditida</taxon>
        <taxon>Tylenchina</taxon>
        <taxon>Panagrolaimomorpha</taxon>
        <taxon>Panagrolaimoidea</taxon>
        <taxon>Panagrolaimidae</taxon>
        <taxon>Panagrolaimus</taxon>
    </lineage>
</organism>